<feature type="compositionally biased region" description="Pro residues" evidence="1">
    <location>
        <begin position="1748"/>
        <end position="1757"/>
    </location>
</feature>
<feature type="region of interest" description="Disordered" evidence="1">
    <location>
        <begin position="655"/>
        <end position="682"/>
    </location>
</feature>
<feature type="region of interest" description="Disordered" evidence="1">
    <location>
        <begin position="1406"/>
        <end position="1429"/>
    </location>
</feature>
<dbReference type="PANTHER" id="PTHR24216:SF65">
    <property type="entry name" value="PAXILLIN-LIKE PROTEIN 1"/>
    <property type="match status" value="1"/>
</dbReference>
<dbReference type="SUPFAM" id="SSF48403">
    <property type="entry name" value="Ankyrin repeat"/>
    <property type="match status" value="1"/>
</dbReference>
<feature type="compositionally biased region" description="Low complexity" evidence="1">
    <location>
        <begin position="1037"/>
        <end position="1047"/>
    </location>
</feature>
<feature type="compositionally biased region" description="Basic residues" evidence="1">
    <location>
        <begin position="1536"/>
        <end position="1547"/>
    </location>
</feature>
<proteinExistence type="predicted"/>
<feature type="region of interest" description="Disordered" evidence="1">
    <location>
        <begin position="530"/>
        <end position="554"/>
    </location>
</feature>
<evidence type="ECO:0000313" key="2">
    <source>
        <dbReference type="EMBL" id="KAG9066975.1"/>
    </source>
</evidence>
<feature type="compositionally biased region" description="Low complexity" evidence="1">
    <location>
        <begin position="1738"/>
        <end position="1747"/>
    </location>
</feature>
<feature type="region of interest" description="Disordered" evidence="1">
    <location>
        <begin position="701"/>
        <end position="767"/>
    </location>
</feature>
<feature type="region of interest" description="Disordered" evidence="1">
    <location>
        <begin position="1526"/>
        <end position="1549"/>
    </location>
</feature>
<feature type="region of interest" description="Disordered" evidence="1">
    <location>
        <begin position="1035"/>
        <end position="1075"/>
    </location>
</feature>
<feature type="compositionally biased region" description="Low complexity" evidence="1">
    <location>
        <begin position="294"/>
        <end position="309"/>
    </location>
</feature>
<feature type="compositionally biased region" description="Low complexity" evidence="1">
    <location>
        <begin position="1258"/>
        <end position="1277"/>
    </location>
</feature>
<reference evidence="2" key="1">
    <citation type="submission" date="2021-06" db="EMBL/GenBank/DDBJ databases">
        <title>Genome Sequence of Mortierella hyaline Strain SCG-10, a Cold-Adapted, Nitrate-Reducing Fungus Isolated from Soil in Minnesota, USA.</title>
        <authorList>
            <person name="Aldossari N."/>
        </authorList>
    </citation>
    <scope>NUCLEOTIDE SEQUENCE</scope>
    <source>
        <strain evidence="2">SCG-10</strain>
    </source>
</reference>
<feature type="region of interest" description="Disordered" evidence="1">
    <location>
        <begin position="943"/>
        <end position="1001"/>
    </location>
</feature>
<feature type="region of interest" description="Disordered" evidence="1">
    <location>
        <begin position="1956"/>
        <end position="1997"/>
    </location>
</feature>
<feature type="compositionally biased region" description="Polar residues" evidence="1">
    <location>
        <begin position="1710"/>
        <end position="1727"/>
    </location>
</feature>
<feature type="region of interest" description="Disordered" evidence="1">
    <location>
        <begin position="249"/>
        <end position="309"/>
    </location>
</feature>
<feature type="compositionally biased region" description="Polar residues" evidence="1">
    <location>
        <begin position="1687"/>
        <end position="1698"/>
    </location>
</feature>
<sequence length="1997" mass="215639">MQDYPIFLTGNPPDLVRLAIEFGHVPFVDHLLYRGFRPRDLPEYFSLIPFITPPASEDSLSASLSATALNNLSTARRRRNTDAGMGDGDQGTSTAFAATADLQGASSSRRESKDKNEQQNRDTTLLKRSLELNQIWECMRLASQELMDACSRADFDAVLKILDSTLVKPRLSLEESAAQDAALAAARDIGDDEVENLTESTGEGVDRHGKRSQSGLDPVQSRHDSIGTGSEDRFLDDDLMMTATTQEMRGAGVGTSSSHRASAVSVPSRDRTLECNEGVPSVIHRPSLFRQRSRASSDGGCASSDSNYDNQSQYQYQSLQHPVSDALSGSDNTTNKDDDMEPPPHMPWIDGRALTSALLAVCFRRDGYESPEAELDEELRALPIVRELLKYDCMLTAQSLGQAVLAVAYSRSAGSLKRAREQRLLWRRQRLYPHRRQDQSVSGSSSHSRRDSIAQGVAGSDASGAVAGVGASGTGDMGVQRVGLTESVMDLLLERIGPREWLKLIKCYLQRQEFDDLAVVLERCPFKGPQLETRNKDQQQDKNQKQRPYSGPGGISFGRAGAGGGYSNTITGTGGGSLLSPQQGEYDRQRVREMICRETGICGVGTRIGHFNGRGAGQASYNVSSTLYEASRILFTGSGTRFSHSYMLPRGGFRGIGGNSSGHTGSPSNSTAPQVAGTAESLHAADDQEVPVSHLAATAVTESNQTPLSSSQQQSPLQTNSQDQDRRPPQFRTMHYEVNDNYDNPDTDESSNNSDDDLYDDEEDPESNIEQFDSSFAFGGVGSSTTSSSRPGPGIVGIAIQVQAPEHILNALLKMGFRFFSICDLSISDNSHPLALQFRQQEKMNRQLIEFCMVPNLERLSDVGGDAEGSGGGKVGKKGKGRKFDKRNGSRYDEADREAHALVVQAFLYPGANNPTRGWSSIPALPAMMSSISQRIRTVSGGYLSPPSPSSSMPAAAVALPVSTPPSPSAAATPQSTPAPAPALAPASATSNAGPSMLTPSNRLQFVLPPMQLGDSFESTSTVAKFADQQNPDLDFSSSSLTAPSISTNPTTAINDFNDDSPSQSTLTPQRYHQSGFATSMPLPIRTSMVEKRLSAGSTFFAAHNNNINSNSSSSAGYHLPHSPNSSTSLAAAAIHFANQQRMLLEATRRRVRETLRSDYMDLMTVGICLYQACYHEKETLLMVLLEHRLLIAQDALTGAVQVAASVGWKRGLELLLVQCGDMEAEIEPVVTTTSEYVHLGTSMKWDHATAVQVFPNGGREPGSAGSGGRSSIPGSLGARRGARVAAAGGLEGLVTRGLRRHRSDGSRLSRFGEGFFGSGAGGPSYTAGDVAERPVALNRRASFELSRLPIFQSGVFSTSPTSESPTAPVHVPLLEPVIPSPRSSSLRSKLSSLIPNLAIASGSTTDLSQKPISKNKQQPPTQQRPNSTSTLFAKAVHRPDQPPTILMLSTSGLWSLPTVMMQRKSRNAVVALMAACTRNDPALVTWLIETFADIKVVHIMQALMIACDRGLLRVVKALLGGPLDAVGDGREGGSGKKKASLGKKKKDATAAAGSSRSLFRRWLAFQYQQILDMTQQPVPISSYSTTKPPAGPGVAEQGNEKYDETAAPTVNRADPESDSSDLPRFDSFPFVFLMESSPIFRHYYQTLNTLSSCQFMLKRSGVHPVSGTRTTAATAAASAGSPPSLYGTQQQQPQSSAPEHDGENCNPPGFSNSDPTATEAGSTATTLPPMAPLQRRASASASTSFQPPSPPQPPKHTPASQNRPTQVPPQDIKLEIIRLMLAPVLETLGPISVRKALDRLPKDSWWPLDHDVRTMVDQEARKDMVAVVMAMKRRQKQKQERELRVLRAMRQRAEAMDADAEAEEMSSEGEGVGGVVEATQGRRVRQESSRAAVAADLQQLSEQKRKEQRWKGKAKQDAAHQGEEEEEGKKGLVGDRWHKASGPFRRVRKWVVERKKKSATKDHLEVASEGGSSGQGTEKACPYDLTSTRHLTVAST</sequence>
<feature type="compositionally biased region" description="Basic and acidic residues" evidence="1">
    <location>
        <begin position="533"/>
        <end position="544"/>
    </location>
</feature>
<feature type="compositionally biased region" description="Basic and acidic residues" evidence="1">
    <location>
        <begin position="723"/>
        <end position="738"/>
    </location>
</feature>
<feature type="compositionally biased region" description="Basic residues" evidence="1">
    <location>
        <begin position="875"/>
        <end position="885"/>
    </location>
</feature>
<name>A0A9P7XTC4_9FUNG</name>
<dbReference type="EMBL" id="JAHRHY010000009">
    <property type="protein sequence ID" value="KAG9066975.1"/>
    <property type="molecule type" value="Genomic_DNA"/>
</dbReference>
<feature type="compositionally biased region" description="Polar residues" evidence="1">
    <location>
        <begin position="1048"/>
        <end position="1075"/>
    </location>
</feature>
<evidence type="ECO:0000313" key="3">
    <source>
        <dbReference type="Proteomes" id="UP000707451"/>
    </source>
</evidence>
<accession>A0A9P7XTC4</accession>
<feature type="compositionally biased region" description="Acidic residues" evidence="1">
    <location>
        <begin position="743"/>
        <end position="767"/>
    </location>
</feature>
<feature type="compositionally biased region" description="Basic and acidic residues" evidence="1">
    <location>
        <begin position="108"/>
        <end position="124"/>
    </location>
</feature>
<feature type="compositionally biased region" description="Low complexity" evidence="1">
    <location>
        <begin position="950"/>
        <end position="962"/>
    </location>
</feature>
<feature type="region of interest" description="Disordered" evidence="1">
    <location>
        <begin position="1861"/>
        <end position="1940"/>
    </location>
</feature>
<comment type="caution">
    <text evidence="2">The sequence shown here is derived from an EMBL/GenBank/DDBJ whole genome shotgun (WGS) entry which is preliminary data.</text>
</comment>
<gene>
    <name evidence="2" type="ORF">KI688_012887</name>
</gene>
<feature type="region of interest" description="Disordered" evidence="1">
    <location>
        <begin position="435"/>
        <end position="465"/>
    </location>
</feature>
<feature type="region of interest" description="Disordered" evidence="1">
    <location>
        <begin position="322"/>
        <end position="344"/>
    </location>
</feature>
<feature type="region of interest" description="Disordered" evidence="1">
    <location>
        <begin position="1674"/>
        <end position="1769"/>
    </location>
</feature>
<dbReference type="OrthoDB" id="2414666at2759"/>
<feature type="compositionally biased region" description="Polar residues" evidence="1">
    <location>
        <begin position="992"/>
        <end position="1001"/>
    </location>
</feature>
<organism evidence="2 3">
    <name type="scientific">Linnemannia hyalina</name>
    <dbReference type="NCBI Taxonomy" id="64524"/>
    <lineage>
        <taxon>Eukaryota</taxon>
        <taxon>Fungi</taxon>
        <taxon>Fungi incertae sedis</taxon>
        <taxon>Mucoromycota</taxon>
        <taxon>Mortierellomycotina</taxon>
        <taxon>Mortierellomycetes</taxon>
        <taxon>Mortierellales</taxon>
        <taxon>Mortierellaceae</taxon>
        <taxon>Linnemannia</taxon>
    </lineage>
</organism>
<feature type="compositionally biased region" description="Low complexity" evidence="1">
    <location>
        <begin position="1674"/>
        <end position="1685"/>
    </location>
</feature>
<feature type="compositionally biased region" description="Basic and acidic residues" evidence="1">
    <location>
        <begin position="1915"/>
        <end position="1939"/>
    </location>
</feature>
<feature type="compositionally biased region" description="Polar residues" evidence="1">
    <location>
        <begin position="663"/>
        <end position="673"/>
    </location>
</feature>
<feature type="region of interest" description="Disordered" evidence="1">
    <location>
        <begin position="864"/>
        <end position="892"/>
    </location>
</feature>
<dbReference type="InterPro" id="IPR036770">
    <property type="entry name" value="Ankyrin_rpt-contain_sf"/>
</dbReference>
<feature type="compositionally biased region" description="Polar residues" evidence="1">
    <location>
        <begin position="1986"/>
        <end position="1997"/>
    </location>
</feature>
<feature type="compositionally biased region" description="Low complexity" evidence="1">
    <location>
        <begin position="454"/>
        <end position="465"/>
    </location>
</feature>
<feature type="region of interest" description="Disordered" evidence="1">
    <location>
        <begin position="196"/>
        <end position="234"/>
    </location>
</feature>
<feature type="compositionally biased region" description="Basic and acidic residues" evidence="1">
    <location>
        <begin position="220"/>
        <end position="233"/>
    </location>
</feature>
<feature type="region of interest" description="Disordered" evidence="1">
    <location>
        <begin position="102"/>
        <end position="124"/>
    </location>
</feature>
<keyword evidence="3" id="KW-1185">Reference proteome</keyword>
<feature type="compositionally biased region" description="Low complexity" evidence="1">
    <location>
        <begin position="703"/>
        <end position="722"/>
    </location>
</feature>
<feature type="region of interest" description="Disordered" evidence="1">
    <location>
        <begin position="1257"/>
        <end position="1277"/>
    </location>
</feature>
<dbReference type="PANTHER" id="PTHR24216">
    <property type="entry name" value="PAXILLIN-RELATED"/>
    <property type="match status" value="1"/>
</dbReference>
<dbReference type="Proteomes" id="UP000707451">
    <property type="component" value="Unassembled WGS sequence"/>
</dbReference>
<protein>
    <submittedName>
        <fullName evidence="2">Uncharacterized protein</fullName>
    </submittedName>
</protein>
<evidence type="ECO:0000256" key="1">
    <source>
        <dbReference type="SAM" id="MobiDB-lite"/>
    </source>
</evidence>